<evidence type="ECO:0000256" key="7">
    <source>
        <dbReference type="RuleBase" id="RU363107"/>
    </source>
</evidence>
<accession>A0A835RTH1</accession>
<dbReference type="GO" id="GO:0005783">
    <property type="term" value="C:endoplasmic reticulum"/>
    <property type="evidence" value="ECO:0007669"/>
    <property type="project" value="TreeGrafter"/>
</dbReference>
<comment type="similarity">
    <text evidence="3 7">Belongs to the PRA1 family.</text>
</comment>
<keyword evidence="6 7" id="KW-0472">Membrane</keyword>
<evidence type="ECO:0000256" key="5">
    <source>
        <dbReference type="ARBA" id="ARBA00022989"/>
    </source>
</evidence>
<keyword evidence="5 7" id="KW-1133">Transmembrane helix</keyword>
<evidence type="ECO:0000256" key="2">
    <source>
        <dbReference type="ARBA" id="ARBA00004141"/>
    </source>
</evidence>
<reference evidence="8 9" key="1">
    <citation type="journal article" date="2020" name="Nat. Food">
        <title>A phased Vanilla planifolia genome enables genetic improvement of flavour and production.</title>
        <authorList>
            <person name="Hasing T."/>
            <person name="Tang H."/>
            <person name="Brym M."/>
            <person name="Khazi F."/>
            <person name="Huang T."/>
            <person name="Chambers A.H."/>
        </authorList>
    </citation>
    <scope>NUCLEOTIDE SEQUENCE [LARGE SCALE GENOMIC DNA]</scope>
    <source>
        <tissue evidence="8">Leaf</tissue>
    </source>
</reference>
<name>A0A835RTH1_VANPL</name>
<keyword evidence="9" id="KW-1185">Reference proteome</keyword>
<evidence type="ECO:0000256" key="1">
    <source>
        <dbReference type="ARBA" id="ARBA00002501"/>
    </source>
</evidence>
<dbReference type="OrthoDB" id="1657402at2759"/>
<evidence type="ECO:0000256" key="6">
    <source>
        <dbReference type="ARBA" id="ARBA00023136"/>
    </source>
</evidence>
<dbReference type="Proteomes" id="UP000636800">
    <property type="component" value="Chromosome 2"/>
</dbReference>
<evidence type="ECO:0000313" key="8">
    <source>
        <dbReference type="EMBL" id="KAG0491838.1"/>
    </source>
</evidence>
<feature type="transmembrane region" description="Helical" evidence="7">
    <location>
        <begin position="50"/>
        <end position="70"/>
    </location>
</feature>
<dbReference type="GO" id="GO:0016192">
    <property type="term" value="P:vesicle-mediated transport"/>
    <property type="evidence" value="ECO:0007669"/>
    <property type="project" value="TreeGrafter"/>
</dbReference>
<sequence length="125" mass="13788">MNYAIVVLLVVFLGLLWHPISLIVFIVMMGAWLVLYFLRDEPVVFLSHTIHNIYVLIGLSVVTLVILLLTNATINILVSLLIGIVVVLIHAALRRIDDLFLDEEAAGPRGWYTAVGETCNSSSAS</sequence>
<dbReference type="PANTHER" id="PTHR19317">
    <property type="entry name" value="PRENYLATED RAB ACCEPTOR 1-RELATED"/>
    <property type="match status" value="1"/>
</dbReference>
<evidence type="ECO:0000313" key="9">
    <source>
        <dbReference type="Proteomes" id="UP000636800"/>
    </source>
</evidence>
<comment type="function">
    <text evidence="1 7">May be involved in both secretory and endocytic intracellular trafficking in the endosomal/prevacuolar compartments.</text>
</comment>
<dbReference type="AlphaFoldDB" id="A0A835RTH1"/>
<dbReference type="EMBL" id="JADCNL010000002">
    <property type="protein sequence ID" value="KAG0491838.1"/>
    <property type="molecule type" value="Genomic_DNA"/>
</dbReference>
<protein>
    <recommendedName>
        <fullName evidence="7">PRA1 family protein</fullName>
    </recommendedName>
</protein>
<dbReference type="GO" id="GO:0005794">
    <property type="term" value="C:Golgi apparatus"/>
    <property type="evidence" value="ECO:0007669"/>
    <property type="project" value="TreeGrafter"/>
</dbReference>
<feature type="transmembrane region" description="Helical" evidence="7">
    <location>
        <begin position="76"/>
        <end position="93"/>
    </location>
</feature>
<proteinExistence type="inferred from homology"/>
<evidence type="ECO:0000256" key="3">
    <source>
        <dbReference type="ARBA" id="ARBA00006483"/>
    </source>
</evidence>
<comment type="caution">
    <text evidence="8">The sequence shown here is derived from an EMBL/GenBank/DDBJ whole genome shotgun (WGS) entry which is preliminary data.</text>
</comment>
<evidence type="ECO:0000256" key="4">
    <source>
        <dbReference type="ARBA" id="ARBA00022692"/>
    </source>
</evidence>
<dbReference type="Pfam" id="PF03208">
    <property type="entry name" value="PRA1"/>
    <property type="match status" value="1"/>
</dbReference>
<dbReference type="GO" id="GO:0016020">
    <property type="term" value="C:membrane"/>
    <property type="evidence" value="ECO:0007669"/>
    <property type="project" value="UniProtKB-SubCell"/>
</dbReference>
<keyword evidence="7" id="KW-0813">Transport</keyword>
<gene>
    <name evidence="8" type="ORF">HPP92_005236</name>
</gene>
<dbReference type="PANTHER" id="PTHR19317:SF2">
    <property type="entry name" value="PRA1 FAMILY PROTEIN F2"/>
    <property type="match status" value="1"/>
</dbReference>
<keyword evidence="4 7" id="KW-0812">Transmembrane</keyword>
<dbReference type="InterPro" id="IPR004895">
    <property type="entry name" value="Prenylated_rab_accept_PRA1"/>
</dbReference>
<feature type="transmembrane region" description="Helical" evidence="7">
    <location>
        <begin position="6"/>
        <end position="38"/>
    </location>
</feature>
<organism evidence="8 9">
    <name type="scientific">Vanilla planifolia</name>
    <name type="common">Vanilla</name>
    <dbReference type="NCBI Taxonomy" id="51239"/>
    <lineage>
        <taxon>Eukaryota</taxon>
        <taxon>Viridiplantae</taxon>
        <taxon>Streptophyta</taxon>
        <taxon>Embryophyta</taxon>
        <taxon>Tracheophyta</taxon>
        <taxon>Spermatophyta</taxon>
        <taxon>Magnoliopsida</taxon>
        <taxon>Liliopsida</taxon>
        <taxon>Asparagales</taxon>
        <taxon>Orchidaceae</taxon>
        <taxon>Vanilloideae</taxon>
        <taxon>Vanilleae</taxon>
        <taxon>Vanilla</taxon>
    </lineage>
</organism>
<comment type="subcellular location">
    <subcellularLocation>
        <location evidence="2 7">Membrane</location>
        <topology evidence="2 7">Multi-pass membrane protein</topology>
    </subcellularLocation>
</comment>